<dbReference type="GO" id="GO:0042910">
    <property type="term" value="F:xenobiotic transmembrane transporter activity"/>
    <property type="evidence" value="ECO:0007669"/>
    <property type="project" value="TreeGrafter"/>
</dbReference>
<gene>
    <name evidence="3" type="ORF">EZ437_01850</name>
</gene>
<name>A0A4R0NRR9_9SPHI</name>
<proteinExistence type="predicted"/>
<dbReference type="SUPFAM" id="SSF82714">
    <property type="entry name" value="Multidrug efflux transporter AcrB TolC docking domain, DN and DC subdomains"/>
    <property type="match status" value="2"/>
</dbReference>
<feature type="transmembrane region" description="Helical" evidence="2">
    <location>
        <begin position="20"/>
        <end position="36"/>
    </location>
</feature>
<sequence length="1135" mass="125555">MKDVSKEFGPSSWAIDNRTAIYVFTCILILAGYFSYQGLPKENFPEVVIPKIFVQTVYPGTSPANMENLVTKQLEKEIRGTLGLKKITSNSFQDFSFITAEFNTGIDIKDAKQRIKDAVDKAKTDLPTDLPDDPVIMDINLSDIPIMFINISGDYDLKKLKEYAEDIEDKVEGLKEIAGVDIVGALEPEIQINVDLRKMEAALLSFNDISMAVGKENKTISGGSVKMDGMLRTLNVKKEFKDAEELGNLLLKTPTGGSVYLKDIAEVKNSFKEQNSYARLYGKNVITLNVRKRSGENLIEASDKINAMLKDMQGTILPKKLNIAITGDQSNQTRITLHDLINTIIIGFILVTIILMFFMGVTNALFVALSVPLSMFIAFLSMPVLGGVFDFNFTMNMMVLFSFLLGLGIVVDDAIVVVENTHRIFDNGKVPIVKAAKTATGEVFLPVLSGTLTTLAPFFPLLFWPGIIGEFMYFLPVTLIVTLSASLVVAYIINPVFAVDFMKPHVEHENEKPGFTRPVKRTLLIMAGVALLGYLINIGIGNFVVLMALLYLLNHFVLTGVIKKFQNVGWPKVINKYNTLLNWALKRPRTMIMSTVGLFIFTLVLVSFIPPKIVFFPTADPNFVYVYIELPVGTDQAFTNKVVEKVEKNVEKVVGRNNPDVSSIISNVTVGVTDPQGEDQGEYTNRGKVTVAFVSYGLRTGERTFTYLDRIREAVKGIPGAKITVAQEQGGPPTAKPISIEITGDDLDSIALTSDKLKKYLDSRQIAGVEELKSDFQNNKPEIIFDIDRERANREGIATQDVGYSLRAALYGFEVSKYRDVNEDYEINVRAKEDQRNNIEALRNMKVTYRDMAMNGIIRQVPISAFAKIDYINTYGGIKRKQQKRIIILSSNVLSEYNPNEVVASIQNEINEFKAPAGVEIKMAGEQEEQMETAAFLGTALISALFIILIILVLQFNSISKPLLILSEIMFSIIGVLLGVTIFGMELSIVMTGLGIIALAGIVIRNGILLVEFAELMVAQGMPVREAIIEAGRTRMTPVLLTATATMLGLVPLAVGLNLDFVTLFTEFNPHLYFGGDNVAFWGPLSWTMIFGLSFATFLTLILVPCMYIVADSNSKKIKKALSGKPVPADPIDQV</sequence>
<dbReference type="EMBL" id="SJSL01000001">
    <property type="protein sequence ID" value="TCD02758.1"/>
    <property type="molecule type" value="Genomic_DNA"/>
</dbReference>
<feature type="transmembrane region" description="Helical" evidence="2">
    <location>
        <begin position="963"/>
        <end position="983"/>
    </location>
</feature>
<accession>A0A4R0NRR9</accession>
<evidence type="ECO:0000313" key="3">
    <source>
        <dbReference type="EMBL" id="TCD02758.1"/>
    </source>
</evidence>
<dbReference type="InterPro" id="IPR001036">
    <property type="entry name" value="Acrflvin-R"/>
</dbReference>
<dbReference type="Proteomes" id="UP000293347">
    <property type="component" value="Unassembled WGS sequence"/>
</dbReference>
<feature type="transmembrane region" description="Helical" evidence="2">
    <location>
        <begin position="397"/>
        <end position="418"/>
    </location>
</feature>
<dbReference type="Pfam" id="PF00873">
    <property type="entry name" value="ACR_tran"/>
    <property type="match status" value="1"/>
</dbReference>
<protein>
    <submittedName>
        <fullName evidence="3">Efflux RND transporter permease subunit</fullName>
    </submittedName>
</protein>
<keyword evidence="1" id="KW-0175">Coiled coil</keyword>
<dbReference type="PANTHER" id="PTHR32063:SF33">
    <property type="entry name" value="RND SUPERFAMILY EFFLUX PUMP PERMEASE COMPONENT"/>
    <property type="match status" value="1"/>
</dbReference>
<feature type="coiled-coil region" evidence="1">
    <location>
        <begin position="815"/>
        <end position="852"/>
    </location>
</feature>
<feature type="transmembrane region" description="Helical" evidence="2">
    <location>
        <begin position="590"/>
        <end position="609"/>
    </location>
</feature>
<dbReference type="Gene3D" id="1.20.1640.10">
    <property type="entry name" value="Multidrug efflux transporter AcrB transmembrane domain"/>
    <property type="match status" value="2"/>
</dbReference>
<dbReference type="SUPFAM" id="SSF82866">
    <property type="entry name" value="Multidrug efflux transporter AcrB transmembrane domain"/>
    <property type="match status" value="2"/>
</dbReference>
<feature type="transmembrane region" description="Helical" evidence="2">
    <location>
        <begin position="365"/>
        <end position="385"/>
    </location>
</feature>
<evidence type="ECO:0000256" key="1">
    <source>
        <dbReference type="SAM" id="Coils"/>
    </source>
</evidence>
<feature type="transmembrane region" description="Helical" evidence="2">
    <location>
        <begin position="443"/>
        <end position="464"/>
    </location>
</feature>
<evidence type="ECO:0000256" key="2">
    <source>
        <dbReference type="SAM" id="Phobius"/>
    </source>
</evidence>
<dbReference type="RefSeq" id="WP_131592677.1">
    <property type="nucleotide sequence ID" value="NZ_SJSL01000001.1"/>
</dbReference>
<feature type="transmembrane region" description="Helical" evidence="2">
    <location>
        <begin position="934"/>
        <end position="956"/>
    </location>
</feature>
<dbReference type="Gene3D" id="3.30.70.1320">
    <property type="entry name" value="Multidrug efflux transporter AcrB pore domain like"/>
    <property type="match status" value="1"/>
</dbReference>
<comment type="caution">
    <text evidence="3">The sequence shown here is derived from an EMBL/GenBank/DDBJ whole genome shotgun (WGS) entry which is preliminary data.</text>
</comment>
<dbReference type="PANTHER" id="PTHR32063">
    <property type="match status" value="1"/>
</dbReference>
<dbReference type="GO" id="GO:0005886">
    <property type="term" value="C:plasma membrane"/>
    <property type="evidence" value="ECO:0007669"/>
    <property type="project" value="TreeGrafter"/>
</dbReference>
<keyword evidence="2" id="KW-0472">Membrane</keyword>
<dbReference type="Gene3D" id="3.30.2090.10">
    <property type="entry name" value="Multidrug efflux transporter AcrB TolC docking domain, DN and DC subdomains"/>
    <property type="match status" value="2"/>
</dbReference>
<keyword evidence="2" id="KW-1133">Transmembrane helix</keyword>
<reference evidence="3 4" key="1">
    <citation type="submission" date="2019-02" db="EMBL/GenBank/DDBJ databases">
        <title>Pedobacter sp. RP-1-14 sp. nov., isolated from Arctic soil.</title>
        <authorList>
            <person name="Dahal R.H."/>
        </authorList>
    </citation>
    <scope>NUCLEOTIDE SEQUENCE [LARGE SCALE GENOMIC DNA]</scope>
    <source>
        <strain evidence="3 4">RP-1-14</strain>
    </source>
</reference>
<dbReference type="PRINTS" id="PR00702">
    <property type="entry name" value="ACRIFLAVINRP"/>
</dbReference>
<feature type="transmembrane region" description="Helical" evidence="2">
    <location>
        <begin position="340"/>
        <end position="359"/>
    </location>
</feature>
<feature type="transmembrane region" description="Helical" evidence="2">
    <location>
        <begin position="989"/>
        <end position="1018"/>
    </location>
</feature>
<evidence type="ECO:0000313" key="4">
    <source>
        <dbReference type="Proteomes" id="UP000293347"/>
    </source>
</evidence>
<dbReference type="OrthoDB" id="9758234at2"/>
<feature type="transmembrane region" description="Helical" evidence="2">
    <location>
        <begin position="1085"/>
        <end position="1110"/>
    </location>
</feature>
<organism evidence="3 4">
    <name type="scientific">Pedobacter psychroterrae</name>
    <dbReference type="NCBI Taxonomy" id="2530453"/>
    <lineage>
        <taxon>Bacteria</taxon>
        <taxon>Pseudomonadati</taxon>
        <taxon>Bacteroidota</taxon>
        <taxon>Sphingobacteriia</taxon>
        <taxon>Sphingobacteriales</taxon>
        <taxon>Sphingobacteriaceae</taxon>
        <taxon>Pedobacter</taxon>
    </lineage>
</organism>
<keyword evidence="4" id="KW-1185">Reference proteome</keyword>
<keyword evidence="2" id="KW-0812">Transmembrane</keyword>
<dbReference type="SUPFAM" id="SSF82693">
    <property type="entry name" value="Multidrug efflux transporter AcrB pore domain, PN1, PN2, PC1 and PC2 subdomains"/>
    <property type="match status" value="3"/>
</dbReference>
<dbReference type="Gene3D" id="3.30.70.1440">
    <property type="entry name" value="Multidrug efflux transporter AcrB pore domain"/>
    <property type="match status" value="1"/>
</dbReference>
<dbReference type="Gene3D" id="3.30.70.1430">
    <property type="entry name" value="Multidrug efflux transporter AcrB pore domain"/>
    <property type="match status" value="2"/>
</dbReference>
<dbReference type="InterPro" id="IPR027463">
    <property type="entry name" value="AcrB_DN_DC_subdom"/>
</dbReference>
<feature type="transmembrane region" description="Helical" evidence="2">
    <location>
        <begin position="1039"/>
        <end position="1065"/>
    </location>
</feature>
<feature type="transmembrane region" description="Helical" evidence="2">
    <location>
        <begin position="523"/>
        <end position="553"/>
    </location>
</feature>
<feature type="transmembrane region" description="Helical" evidence="2">
    <location>
        <begin position="471"/>
        <end position="493"/>
    </location>
</feature>
<dbReference type="AlphaFoldDB" id="A0A4R0NRR9"/>